<evidence type="ECO:0000259" key="3">
    <source>
        <dbReference type="Pfam" id="PF19305"/>
    </source>
</evidence>
<dbReference type="RefSeq" id="WP_184514858.1">
    <property type="nucleotide sequence ID" value="NZ_JACIJD010000004.1"/>
</dbReference>
<comment type="caution">
    <text evidence="4">The sequence shown here is derived from an EMBL/GenBank/DDBJ whole genome shotgun (WGS) entry which is preliminary data.</text>
</comment>
<feature type="domain" description="MmgE/PrpD N-terminal" evidence="2">
    <location>
        <begin position="9"/>
        <end position="248"/>
    </location>
</feature>
<evidence type="ECO:0000259" key="2">
    <source>
        <dbReference type="Pfam" id="PF03972"/>
    </source>
</evidence>
<reference evidence="4 5" key="1">
    <citation type="submission" date="2020-08" db="EMBL/GenBank/DDBJ databases">
        <title>Genomic Encyclopedia of Type Strains, Phase IV (KMG-IV): sequencing the most valuable type-strain genomes for metagenomic binning, comparative biology and taxonomic classification.</title>
        <authorList>
            <person name="Goeker M."/>
        </authorList>
    </citation>
    <scope>NUCLEOTIDE SEQUENCE [LARGE SCALE GENOMIC DNA]</scope>
    <source>
        <strain evidence="4 5">DSM 25622</strain>
    </source>
</reference>
<dbReference type="PANTHER" id="PTHR16943:SF8">
    <property type="entry name" value="2-METHYLCITRATE DEHYDRATASE"/>
    <property type="match status" value="1"/>
</dbReference>
<dbReference type="Pfam" id="PF19305">
    <property type="entry name" value="MmgE_PrpD_C"/>
    <property type="match status" value="1"/>
</dbReference>
<dbReference type="InterPro" id="IPR045336">
    <property type="entry name" value="MmgE_PrpD_N"/>
</dbReference>
<evidence type="ECO:0000313" key="5">
    <source>
        <dbReference type="Proteomes" id="UP000580654"/>
    </source>
</evidence>
<evidence type="ECO:0000313" key="4">
    <source>
        <dbReference type="EMBL" id="MBB5693154.1"/>
    </source>
</evidence>
<dbReference type="Gene3D" id="1.10.4100.10">
    <property type="entry name" value="2-methylcitrate dehydratase PrpD"/>
    <property type="match status" value="1"/>
</dbReference>
<dbReference type="InterPro" id="IPR042183">
    <property type="entry name" value="MmgE/PrpD_sf_1"/>
</dbReference>
<sequence length="471" mass="48371">MTEPALRPLAEWIAALDAALPPAPWGEAVDRALASSALDFGGALLAGTAHPLHPVYLAAFAAGAAPGAGPCAVAGDARGWGPVEAGAANAAISHFWEFDDSHRAAMMHPGITVLPAVLALAQARPGVTAGDMRAAVIAGYEAGLRMGAHLGKAHSATNHTTATAGTFGAAAAAARLLRLDAAQTLSTLGHAGTQAAGLWQFLDDGATDAKAFHPATAVRNGVSAALLAEAGIPGAARVLEGQRGMLAAWKIEAEASAGLVPGGAPMILTTTIKGWPVCGQMHSLLDATADLARASGLRVEEIATVRVEAPQALLDIAGIRHPANLAEAKFSTAFCVALLLSGGDLSFTGFDGRAVGDRAVQALADRVEVLAPPDFSARYPRERPARITVATQDGRVLVEERSFRRGDPEAPWPWDALVERFHGIAAPALPDAGAREAVIAWCRAFGEGDPDLDRRAGALFRPPAQSLENAA</sequence>
<name>A0A840YH17_9PROT</name>
<protein>
    <submittedName>
        <fullName evidence="4">2-methylcitrate dehydratase PrpD</fullName>
    </submittedName>
</protein>
<dbReference type="InterPro" id="IPR045337">
    <property type="entry name" value="MmgE_PrpD_C"/>
</dbReference>
<dbReference type="GO" id="GO:0016829">
    <property type="term" value="F:lyase activity"/>
    <property type="evidence" value="ECO:0007669"/>
    <property type="project" value="InterPro"/>
</dbReference>
<proteinExistence type="inferred from homology"/>
<gene>
    <name evidence="4" type="ORF">FHS87_001180</name>
</gene>
<accession>A0A840YH17</accession>
<comment type="similarity">
    <text evidence="1">Belongs to the PrpD family.</text>
</comment>
<evidence type="ECO:0000256" key="1">
    <source>
        <dbReference type="ARBA" id="ARBA00006174"/>
    </source>
</evidence>
<dbReference type="AlphaFoldDB" id="A0A840YH17"/>
<keyword evidence="5" id="KW-1185">Reference proteome</keyword>
<dbReference type="InterPro" id="IPR005656">
    <property type="entry name" value="MmgE_PrpD"/>
</dbReference>
<dbReference type="EMBL" id="JACIJD010000004">
    <property type="protein sequence ID" value="MBB5693154.1"/>
    <property type="molecule type" value="Genomic_DNA"/>
</dbReference>
<feature type="domain" description="MmgE/PrpD C-terminal" evidence="3">
    <location>
        <begin position="275"/>
        <end position="440"/>
    </location>
</feature>
<dbReference type="InterPro" id="IPR042188">
    <property type="entry name" value="MmgE/PrpD_sf_2"/>
</dbReference>
<dbReference type="SUPFAM" id="SSF103378">
    <property type="entry name" value="2-methylcitrate dehydratase PrpD"/>
    <property type="match status" value="1"/>
</dbReference>
<organism evidence="4 5">
    <name type="scientific">Muricoccus pecuniae</name>
    <dbReference type="NCBI Taxonomy" id="693023"/>
    <lineage>
        <taxon>Bacteria</taxon>
        <taxon>Pseudomonadati</taxon>
        <taxon>Pseudomonadota</taxon>
        <taxon>Alphaproteobacteria</taxon>
        <taxon>Acetobacterales</taxon>
        <taxon>Roseomonadaceae</taxon>
        <taxon>Muricoccus</taxon>
    </lineage>
</organism>
<dbReference type="Pfam" id="PF03972">
    <property type="entry name" value="MmgE_PrpD_N"/>
    <property type="match status" value="1"/>
</dbReference>
<dbReference type="PANTHER" id="PTHR16943">
    <property type="entry name" value="2-METHYLCITRATE DEHYDRATASE-RELATED"/>
    <property type="match status" value="1"/>
</dbReference>
<dbReference type="InterPro" id="IPR036148">
    <property type="entry name" value="MmgE/PrpD_sf"/>
</dbReference>
<dbReference type="Proteomes" id="UP000580654">
    <property type="component" value="Unassembled WGS sequence"/>
</dbReference>
<dbReference type="Gene3D" id="3.30.1330.120">
    <property type="entry name" value="2-methylcitrate dehydratase PrpD"/>
    <property type="match status" value="1"/>
</dbReference>